<gene>
    <name evidence="1" type="ORF">dnl_45250</name>
</gene>
<dbReference type="InterPro" id="IPR017850">
    <property type="entry name" value="Alkaline_phosphatase_core_sf"/>
</dbReference>
<name>A0A975BBC7_9BACT</name>
<keyword evidence="2" id="KW-1185">Reference proteome</keyword>
<evidence type="ECO:0000313" key="1">
    <source>
        <dbReference type="EMBL" id="QTA82158.1"/>
    </source>
</evidence>
<dbReference type="Proteomes" id="UP000663720">
    <property type="component" value="Chromosome"/>
</dbReference>
<dbReference type="AlphaFoldDB" id="A0A975BBC7"/>
<proteinExistence type="predicted"/>
<dbReference type="SUPFAM" id="SSF53649">
    <property type="entry name" value="Alkaline phosphatase-like"/>
    <property type="match status" value="1"/>
</dbReference>
<sequence length="876" mass="101546">MNITQLQETLNTIYTEKNKRIIFWYDGEKEFEDTLPEITLDDVRIVRLDEISDLALKMEIECEFPNQKYLLYSPTHEPAPEEDWLLDIRLYSYTFHADKASIILKELNLDNQSILPYLKERNAFFNNKDRFNRLKKWVKPDDREDDIDLKMISVLTRSDQPGLFSILMKLFESCCDNNRFDNSIPSKYWTDIDKLGLAPSFWKFTAQTFGYINEKEPDLNDFLLKIFVTDFSNQIKNDLPQALEHFLIESPSLRMNSTVFLSQWRSNINHYKIYNITSDYIAKKLKIQDLIILFQVKALIEVMTFEAVERRIISSLRDSILSNDSNDYPVMQEAVKTRIDGYWARINLNESGESNQINLYKTVYYALETAIELFYLRDKYDGGFSFASAEEMFKAYAAELFRFDQLYRRFHELSDKAEMAGWDVLKTLRQAVEDCYSGWFMDQISLKWGDFLDGDDGLLNKWKLPYIINQYDFFARKIEPTLKESNRNRLFVIVSDAFRYEAAQELEQIINGKYRMKAQLEPMLGVLPSYTALGMAALLPHKKLSFKEKSGNVLADDQLSNSLDYRSQILSKYEGIAVKSEDLTAMNKEQGRKIIKPYRAVYIYHDRIDAAGDKKASEDLAFAAVRTAIDELSALVNFVINNLNGTNVFITADHGFVYQDKPATPMDKSVLDIPNKEFIKSHKRFVLAHDLEASDNTFRGDTKTAANTETHMKFLIPKGTNRFNFSGGAKFYHGGALLQEIVIPLLTVTQMKGKHLAKSEINNVGVSLVGFRKKIVTNITRFEFIQTDAVSERYKPRTLKISIRDGNELISDEKMLTFDSESTSIDDRKKSISLTLKTGQTFDNKKEYYLVLRNSEDETEYDRLSLMIDIAFASDF</sequence>
<dbReference type="KEGG" id="dli:dnl_45250"/>
<dbReference type="Pfam" id="PF08665">
    <property type="entry name" value="PglZ"/>
    <property type="match status" value="1"/>
</dbReference>
<dbReference type="NCBIfam" id="TIGR02687">
    <property type="entry name" value="BREX-1 system phosphatase PglZ type A"/>
    <property type="match status" value="1"/>
</dbReference>
<dbReference type="InterPro" id="IPR014060">
    <property type="entry name" value="PglZ"/>
</dbReference>
<protein>
    <submittedName>
        <fullName evidence="1">CHP02687</fullName>
    </submittedName>
</protein>
<reference evidence="1" key="1">
    <citation type="journal article" date="2021" name="Microb. Physiol.">
        <title>Proteogenomic Insights into the Physiology of Marine, Sulfate-Reducing, Filamentous Desulfonema limicola and Desulfonema magnum.</title>
        <authorList>
            <person name="Schnaars V."/>
            <person name="Wohlbrand L."/>
            <person name="Scheve S."/>
            <person name="Hinrichs C."/>
            <person name="Reinhardt R."/>
            <person name="Rabus R."/>
        </authorList>
    </citation>
    <scope>NUCLEOTIDE SEQUENCE</scope>
    <source>
        <strain evidence="1">5ac10</strain>
    </source>
</reference>
<dbReference type="RefSeq" id="WP_207688118.1">
    <property type="nucleotide sequence ID" value="NZ_CP061799.1"/>
</dbReference>
<organism evidence="1 2">
    <name type="scientific">Desulfonema limicola</name>
    <dbReference type="NCBI Taxonomy" id="45656"/>
    <lineage>
        <taxon>Bacteria</taxon>
        <taxon>Pseudomonadati</taxon>
        <taxon>Thermodesulfobacteriota</taxon>
        <taxon>Desulfobacteria</taxon>
        <taxon>Desulfobacterales</taxon>
        <taxon>Desulfococcaceae</taxon>
        <taxon>Desulfonema</taxon>
    </lineage>
</organism>
<accession>A0A975BBC7</accession>
<dbReference type="EMBL" id="CP061799">
    <property type="protein sequence ID" value="QTA82158.1"/>
    <property type="molecule type" value="Genomic_DNA"/>
</dbReference>
<evidence type="ECO:0000313" key="2">
    <source>
        <dbReference type="Proteomes" id="UP000663720"/>
    </source>
</evidence>